<reference evidence="1" key="1">
    <citation type="submission" date="2018-05" db="EMBL/GenBank/DDBJ databases">
        <authorList>
            <person name="Lanie J.A."/>
            <person name="Ng W.-L."/>
            <person name="Kazmierczak K.M."/>
            <person name="Andrzejewski T.M."/>
            <person name="Davidsen T.M."/>
            <person name="Wayne K.J."/>
            <person name="Tettelin H."/>
            <person name="Glass J.I."/>
            <person name="Rusch D."/>
            <person name="Podicherti R."/>
            <person name="Tsui H.-C.T."/>
            <person name="Winkler M.E."/>
        </authorList>
    </citation>
    <scope>NUCLEOTIDE SEQUENCE</scope>
</reference>
<proteinExistence type="predicted"/>
<dbReference type="EMBL" id="UINC01009559">
    <property type="protein sequence ID" value="SVA42851.1"/>
    <property type="molecule type" value="Genomic_DNA"/>
</dbReference>
<evidence type="ECO:0000313" key="1">
    <source>
        <dbReference type="EMBL" id="SVA42851.1"/>
    </source>
</evidence>
<accession>A0A381VS16</accession>
<gene>
    <name evidence="1" type="ORF">METZ01_LOCUS95705</name>
</gene>
<name>A0A381VS16_9ZZZZ</name>
<organism evidence="1">
    <name type="scientific">marine metagenome</name>
    <dbReference type="NCBI Taxonomy" id="408172"/>
    <lineage>
        <taxon>unclassified sequences</taxon>
        <taxon>metagenomes</taxon>
        <taxon>ecological metagenomes</taxon>
    </lineage>
</organism>
<dbReference type="AlphaFoldDB" id="A0A381VS16"/>
<sequence length="130" mass="12959">MVTPLASSTPVVPSSIAVATSAPLFTPAPQSIPTSSVTSRTAATVPLTIPGSADVTEMSPPMSSGGSTATYVGPRAARACASSMSAAHAHTSKSSGTWSRSMATCSMLTLCSAWLMRVPVAPRSTAVSGC</sequence>
<protein>
    <submittedName>
        <fullName evidence="1">Uncharacterized protein</fullName>
    </submittedName>
</protein>
<feature type="non-terminal residue" evidence="1">
    <location>
        <position position="130"/>
    </location>
</feature>